<keyword evidence="2" id="KW-1133">Transmembrane helix</keyword>
<feature type="domain" description="Putative Flp pilus-assembly TadG-like N-terminal" evidence="3">
    <location>
        <begin position="25"/>
        <end position="67"/>
    </location>
</feature>
<gene>
    <name evidence="4" type="ORF">FF100_08835</name>
</gene>
<organism evidence="4 5">
    <name type="scientific">Methylobacterium terricola</name>
    <dbReference type="NCBI Taxonomy" id="2583531"/>
    <lineage>
        <taxon>Bacteria</taxon>
        <taxon>Pseudomonadati</taxon>
        <taxon>Pseudomonadota</taxon>
        <taxon>Alphaproteobacteria</taxon>
        <taxon>Hyphomicrobiales</taxon>
        <taxon>Methylobacteriaceae</taxon>
        <taxon>Methylobacterium</taxon>
    </lineage>
</organism>
<comment type="caution">
    <text evidence="4">The sequence shown here is derived from an EMBL/GenBank/DDBJ whole genome shotgun (WGS) entry which is preliminary data.</text>
</comment>
<name>A0A5C4LNM1_9HYPH</name>
<evidence type="ECO:0000256" key="1">
    <source>
        <dbReference type="SAM" id="MobiDB-lite"/>
    </source>
</evidence>
<evidence type="ECO:0000256" key="2">
    <source>
        <dbReference type="SAM" id="Phobius"/>
    </source>
</evidence>
<dbReference type="EMBL" id="VDDA01000003">
    <property type="protein sequence ID" value="TNC14269.1"/>
    <property type="molecule type" value="Genomic_DNA"/>
</dbReference>
<accession>A0A5C4LNM1</accession>
<dbReference type="Pfam" id="PF13400">
    <property type="entry name" value="Tad"/>
    <property type="match status" value="1"/>
</dbReference>
<dbReference type="Proteomes" id="UP000305267">
    <property type="component" value="Unassembled WGS sequence"/>
</dbReference>
<protein>
    <submittedName>
        <fullName evidence="4">Pilus assembly protein</fullName>
    </submittedName>
</protein>
<evidence type="ECO:0000259" key="3">
    <source>
        <dbReference type="Pfam" id="PF13400"/>
    </source>
</evidence>
<keyword evidence="2" id="KW-0812">Transmembrane</keyword>
<dbReference type="OrthoDB" id="7418984at2"/>
<dbReference type="AlphaFoldDB" id="A0A5C4LNM1"/>
<evidence type="ECO:0000313" key="5">
    <source>
        <dbReference type="Proteomes" id="UP000305267"/>
    </source>
</evidence>
<proteinExistence type="predicted"/>
<dbReference type="InterPro" id="IPR028087">
    <property type="entry name" value="Tad_N"/>
</dbReference>
<keyword evidence="5" id="KW-1185">Reference proteome</keyword>
<sequence length="500" mass="52731">MLDLPTICRRVSGRSRAFICGRSGGAALLFAILLPGLLGSVGFGVDYATWLVRRQKLQAIADETALAIVSDMQVGGYDRNRVQAVAESQVRSLAANLPAGDPITVKTQPVHRRTHANADNSFAPEPVDDRVTSPTGVRVTLSQRKRAIMTLFVTPHLTDIVVQATAEIVGTSRVCVVALDGSSADAIDLRDRARISASNCSVYAMSASAAAIDARDTSQLVALKSCAVGGYAGPSQRYQPVPITGCPAIKDPLAGRAAPPVGGCTYTNKVIGNWSDTLNPGTYCGGLILASGAVVKLNPGIYVMKDGPLVVGTDSPSPMAGPGNVHPHDVAPCLCYHNDVSQTDKNNMHCPKVSTSLPPASLSGDGVGFYFTGMVQPEPDGIARPMQFMPRSSVSLSAPTDDVMAGLLFFEDRTAPPNRKFEVLSDNARRLVGTIYLSRGTFLVAANQTVADRSEYTAIVAQRLALSQAPRLVLNANYNATKVPVPQGLGLTSAYPTLTQ</sequence>
<feature type="region of interest" description="Disordered" evidence="1">
    <location>
        <begin position="115"/>
        <end position="134"/>
    </location>
</feature>
<reference evidence="4 5" key="1">
    <citation type="submission" date="2019-06" db="EMBL/GenBank/DDBJ databases">
        <title>Genome of Methylobacterium sp. 17Sr1-39.</title>
        <authorList>
            <person name="Seo T."/>
        </authorList>
    </citation>
    <scope>NUCLEOTIDE SEQUENCE [LARGE SCALE GENOMIC DNA]</scope>
    <source>
        <strain evidence="4 5">17Sr1-39</strain>
    </source>
</reference>
<keyword evidence="2" id="KW-0472">Membrane</keyword>
<feature type="transmembrane region" description="Helical" evidence="2">
    <location>
        <begin position="24"/>
        <end position="45"/>
    </location>
</feature>
<evidence type="ECO:0000313" key="4">
    <source>
        <dbReference type="EMBL" id="TNC14269.1"/>
    </source>
</evidence>